<comment type="caution">
    <text evidence="2">The sequence shown here is derived from an EMBL/GenBank/DDBJ whole genome shotgun (WGS) entry which is preliminary data.</text>
</comment>
<reference evidence="2" key="1">
    <citation type="journal article" date="2022" name="bioRxiv">
        <title>Sequencing and chromosome-scale assembly of the giantPleurodeles waltlgenome.</title>
        <authorList>
            <person name="Brown T."/>
            <person name="Elewa A."/>
            <person name="Iarovenko S."/>
            <person name="Subramanian E."/>
            <person name="Araus A.J."/>
            <person name="Petzold A."/>
            <person name="Susuki M."/>
            <person name="Suzuki K.-i.T."/>
            <person name="Hayashi T."/>
            <person name="Toyoda A."/>
            <person name="Oliveira C."/>
            <person name="Osipova E."/>
            <person name="Leigh N.D."/>
            <person name="Simon A."/>
            <person name="Yun M.H."/>
        </authorList>
    </citation>
    <scope>NUCLEOTIDE SEQUENCE</scope>
    <source>
        <strain evidence="2">20211129_DDA</strain>
        <tissue evidence="2">Liver</tissue>
    </source>
</reference>
<evidence type="ECO:0000256" key="1">
    <source>
        <dbReference type="SAM" id="MobiDB-lite"/>
    </source>
</evidence>
<feature type="compositionally biased region" description="Polar residues" evidence="1">
    <location>
        <begin position="1"/>
        <end position="12"/>
    </location>
</feature>
<dbReference type="AlphaFoldDB" id="A0AAV7Q7Z3"/>
<feature type="compositionally biased region" description="Low complexity" evidence="1">
    <location>
        <begin position="76"/>
        <end position="87"/>
    </location>
</feature>
<name>A0AAV7Q7Z3_PLEWA</name>
<sequence length="111" mass="12045">MKWSSGAASQQEMPKEPQKRAAVVLVSQNADCRPDRCPKRDAPVVRCEGNPLLTGHRYRSPRAERRVPRLLLLTQAAHSGPAPSAASQFPSGGPHQADRTTPTGCRAPVRL</sequence>
<dbReference type="EMBL" id="JANPWB010000010">
    <property type="protein sequence ID" value="KAJ1135667.1"/>
    <property type="molecule type" value="Genomic_DNA"/>
</dbReference>
<accession>A0AAV7Q7Z3</accession>
<protein>
    <submittedName>
        <fullName evidence="2">Uncharacterized protein</fullName>
    </submittedName>
</protein>
<evidence type="ECO:0000313" key="2">
    <source>
        <dbReference type="EMBL" id="KAJ1135667.1"/>
    </source>
</evidence>
<proteinExistence type="predicted"/>
<organism evidence="2 3">
    <name type="scientific">Pleurodeles waltl</name>
    <name type="common">Iberian ribbed newt</name>
    <dbReference type="NCBI Taxonomy" id="8319"/>
    <lineage>
        <taxon>Eukaryota</taxon>
        <taxon>Metazoa</taxon>
        <taxon>Chordata</taxon>
        <taxon>Craniata</taxon>
        <taxon>Vertebrata</taxon>
        <taxon>Euteleostomi</taxon>
        <taxon>Amphibia</taxon>
        <taxon>Batrachia</taxon>
        <taxon>Caudata</taxon>
        <taxon>Salamandroidea</taxon>
        <taxon>Salamandridae</taxon>
        <taxon>Pleurodelinae</taxon>
        <taxon>Pleurodeles</taxon>
    </lineage>
</organism>
<feature type="region of interest" description="Disordered" evidence="1">
    <location>
        <begin position="1"/>
        <end position="21"/>
    </location>
</feature>
<dbReference type="Proteomes" id="UP001066276">
    <property type="component" value="Chromosome 6"/>
</dbReference>
<feature type="region of interest" description="Disordered" evidence="1">
    <location>
        <begin position="76"/>
        <end position="111"/>
    </location>
</feature>
<gene>
    <name evidence="2" type="ORF">NDU88_002105</name>
</gene>
<evidence type="ECO:0000313" key="3">
    <source>
        <dbReference type="Proteomes" id="UP001066276"/>
    </source>
</evidence>
<keyword evidence="3" id="KW-1185">Reference proteome</keyword>